<evidence type="ECO:0000313" key="2">
    <source>
        <dbReference type="EMBL" id="BAM87757.1"/>
    </source>
</evidence>
<evidence type="ECO:0000256" key="1">
    <source>
        <dbReference type="SAM" id="MobiDB-lite"/>
    </source>
</evidence>
<dbReference type="RefSeq" id="WP_015664885.1">
    <property type="nucleotide sequence ID" value="NC_020453.1"/>
</dbReference>
<organism evidence="2 3">
    <name type="scientific">Bradyrhizobium oligotrophicum S58</name>
    <dbReference type="NCBI Taxonomy" id="1245469"/>
    <lineage>
        <taxon>Bacteria</taxon>
        <taxon>Pseudomonadati</taxon>
        <taxon>Pseudomonadota</taxon>
        <taxon>Alphaproteobacteria</taxon>
        <taxon>Hyphomicrobiales</taxon>
        <taxon>Nitrobacteraceae</taxon>
        <taxon>Bradyrhizobium</taxon>
    </lineage>
</organism>
<dbReference type="KEGG" id="aol:S58_17500"/>
<name>M4Z488_9BRAD</name>
<sequence length="48" mass="5030">MASQPKAAADLPVGAVRVRDVVAGNPSARGKLAPDGMSTGQTRIWRLR</sequence>
<dbReference type="HOGENOM" id="CLU_3150186_0_0_5"/>
<dbReference type="STRING" id="1245469.S58_17500"/>
<dbReference type="Proteomes" id="UP000011841">
    <property type="component" value="Chromosome"/>
</dbReference>
<dbReference type="GeneID" id="301821101"/>
<proteinExistence type="predicted"/>
<dbReference type="PATRIC" id="fig|1245469.3.peg.1783"/>
<keyword evidence="3" id="KW-1185">Reference proteome</keyword>
<gene>
    <name evidence="2" type="ORF">S58_17500</name>
</gene>
<dbReference type="AlphaFoldDB" id="M4Z488"/>
<accession>M4Z488</accession>
<reference evidence="2 3" key="1">
    <citation type="journal article" date="2013" name="Appl. Environ. Microbiol.">
        <title>Genome analysis suggests that the soil oligotrophic bacterium Agromonas oligotrophica (Bradyrhizobium oligotrophicum) is a nitrogen-fixing symbiont of Aeschynomene indica.</title>
        <authorList>
            <person name="Okubo T."/>
            <person name="Fukushima S."/>
            <person name="Itakura M."/>
            <person name="Oshima K."/>
            <person name="Longtonglang A."/>
            <person name="Teaumroong N."/>
            <person name="Mitsui H."/>
            <person name="Hattori M."/>
            <person name="Hattori R."/>
            <person name="Hattori T."/>
            <person name="Minamisawa K."/>
        </authorList>
    </citation>
    <scope>NUCLEOTIDE SEQUENCE [LARGE SCALE GENOMIC DNA]</scope>
    <source>
        <strain evidence="2 3">S58</strain>
    </source>
</reference>
<feature type="region of interest" description="Disordered" evidence="1">
    <location>
        <begin position="26"/>
        <end position="48"/>
    </location>
</feature>
<dbReference type="EMBL" id="AP012603">
    <property type="protein sequence ID" value="BAM87757.1"/>
    <property type="molecule type" value="Genomic_DNA"/>
</dbReference>
<protein>
    <submittedName>
        <fullName evidence="2">Putative multicopper oxidase</fullName>
    </submittedName>
</protein>
<evidence type="ECO:0000313" key="3">
    <source>
        <dbReference type="Proteomes" id="UP000011841"/>
    </source>
</evidence>